<dbReference type="AlphaFoldDB" id="A0A0E9S5H9"/>
<organism evidence="1">
    <name type="scientific">Anguilla anguilla</name>
    <name type="common">European freshwater eel</name>
    <name type="synonym">Muraena anguilla</name>
    <dbReference type="NCBI Taxonomy" id="7936"/>
    <lineage>
        <taxon>Eukaryota</taxon>
        <taxon>Metazoa</taxon>
        <taxon>Chordata</taxon>
        <taxon>Craniata</taxon>
        <taxon>Vertebrata</taxon>
        <taxon>Euteleostomi</taxon>
        <taxon>Actinopterygii</taxon>
        <taxon>Neopterygii</taxon>
        <taxon>Teleostei</taxon>
        <taxon>Anguilliformes</taxon>
        <taxon>Anguillidae</taxon>
        <taxon>Anguilla</taxon>
    </lineage>
</organism>
<name>A0A0E9S5H9_ANGAN</name>
<accession>A0A0E9S5H9</accession>
<dbReference type="EMBL" id="GBXM01072036">
    <property type="protein sequence ID" value="JAH36541.1"/>
    <property type="molecule type" value="Transcribed_RNA"/>
</dbReference>
<sequence length="35" mass="4096">MMGIASSYKGVFHAFFYWLIFSMPRPDADCCMQED</sequence>
<protein>
    <submittedName>
        <fullName evidence="1">Uncharacterized protein</fullName>
    </submittedName>
</protein>
<reference evidence="1" key="2">
    <citation type="journal article" date="2015" name="Fish Shellfish Immunol.">
        <title>Early steps in the European eel (Anguilla anguilla)-Vibrio vulnificus interaction in the gills: Role of the RtxA13 toxin.</title>
        <authorList>
            <person name="Callol A."/>
            <person name="Pajuelo D."/>
            <person name="Ebbesson L."/>
            <person name="Teles M."/>
            <person name="MacKenzie S."/>
            <person name="Amaro C."/>
        </authorList>
    </citation>
    <scope>NUCLEOTIDE SEQUENCE</scope>
</reference>
<evidence type="ECO:0000313" key="1">
    <source>
        <dbReference type="EMBL" id="JAH36541.1"/>
    </source>
</evidence>
<reference evidence="1" key="1">
    <citation type="submission" date="2014-11" db="EMBL/GenBank/DDBJ databases">
        <authorList>
            <person name="Amaro Gonzalez C."/>
        </authorList>
    </citation>
    <scope>NUCLEOTIDE SEQUENCE</scope>
</reference>
<proteinExistence type="predicted"/>